<reference evidence="2" key="1">
    <citation type="journal article" date="2020" name="bioRxiv">
        <title>Comparative genomics of Chlamydomonas.</title>
        <authorList>
            <person name="Craig R.J."/>
            <person name="Hasan A.R."/>
            <person name="Ness R.W."/>
            <person name="Keightley P.D."/>
        </authorList>
    </citation>
    <scope>NUCLEOTIDE SEQUENCE</scope>
    <source>
        <strain evidence="2">CCAP 11/173</strain>
    </source>
</reference>
<dbReference type="EMBL" id="JAEHOD010000010">
    <property type="protein sequence ID" value="KAG2450693.1"/>
    <property type="molecule type" value="Genomic_DNA"/>
</dbReference>
<organism evidence="2 3">
    <name type="scientific">Chlamydomonas schloesseri</name>
    <dbReference type="NCBI Taxonomy" id="2026947"/>
    <lineage>
        <taxon>Eukaryota</taxon>
        <taxon>Viridiplantae</taxon>
        <taxon>Chlorophyta</taxon>
        <taxon>core chlorophytes</taxon>
        <taxon>Chlorophyceae</taxon>
        <taxon>CS clade</taxon>
        <taxon>Chlamydomonadales</taxon>
        <taxon>Chlamydomonadaceae</taxon>
        <taxon>Chlamydomonas</taxon>
    </lineage>
</organism>
<dbReference type="SUPFAM" id="SSF51004">
    <property type="entry name" value="C-terminal (heme d1) domain of cytochrome cd1-nitrite reductase"/>
    <property type="match status" value="1"/>
</dbReference>
<evidence type="ECO:0000313" key="2">
    <source>
        <dbReference type="EMBL" id="KAG2450693.1"/>
    </source>
</evidence>
<dbReference type="Proteomes" id="UP000613740">
    <property type="component" value="Unassembled WGS sequence"/>
</dbReference>
<sequence>MYRFRIAVTPKSSILYLVMGKLSRVQAYRYNRSAVSIQIPEPLWRSEAIPGLKETQPVLNVDTATDRVYFINPNDGRVYCYDATAPLRNGTAQPVWVSKDVCALPSNGIVARDLPQHHQTFAGNGKRLLVRCNESVVLFNDKGVTLKTFAADSVKSWVLNADPAARIPTYDNFKRLLTWPEESDHKMQVWDLASNKPKARNPTKPAATITLPEGAGAGGVLSDSSQWFTVVADASQPLLHLVNSYNGRTASSFDFDALVNANGTLSDVRVVPTPVVYGGTSLYGLVRAKEPSLYPWLQQQFPDKFFWWAFALNITDPKNPSLIWLSAVQPALADIIDQAPHVTDKAIFVTDWAGGSPGTSACNAAVGACNIPSVRSFHRATGDPYYNFPANPYITVRTAYSLARGTYRMSLPWAFPDGAVMIVQYDDWQYDEGSPEDQAEADMGYVRGIRGLPPMPPPPPRPPSPPYTPPSPPRNPPSPRPPAPEPQPQPQPQP</sequence>
<evidence type="ECO:0000313" key="3">
    <source>
        <dbReference type="Proteomes" id="UP000613740"/>
    </source>
</evidence>
<gene>
    <name evidence="2" type="ORF">HYH02_004532</name>
</gene>
<feature type="compositionally biased region" description="Pro residues" evidence="1">
    <location>
        <begin position="453"/>
        <end position="494"/>
    </location>
</feature>
<keyword evidence="3" id="KW-1185">Reference proteome</keyword>
<dbReference type="AlphaFoldDB" id="A0A835WNY0"/>
<comment type="caution">
    <text evidence="2">The sequence shown here is derived from an EMBL/GenBank/DDBJ whole genome shotgun (WGS) entry which is preliminary data.</text>
</comment>
<dbReference type="InterPro" id="IPR011048">
    <property type="entry name" value="Haem_d1_sf"/>
</dbReference>
<accession>A0A835WNY0</accession>
<name>A0A835WNY0_9CHLO</name>
<proteinExistence type="predicted"/>
<protein>
    <submittedName>
        <fullName evidence="2">Uncharacterized protein</fullName>
    </submittedName>
</protein>
<dbReference type="OrthoDB" id="526412at2759"/>
<evidence type="ECO:0000256" key="1">
    <source>
        <dbReference type="SAM" id="MobiDB-lite"/>
    </source>
</evidence>
<feature type="region of interest" description="Disordered" evidence="1">
    <location>
        <begin position="432"/>
        <end position="494"/>
    </location>
</feature>